<sequence length="109" mass="12750">MDWYYGNGINDYLVPRDQDLLDRHPSPDYWSNWGIGATEGFNSPKNLFIMDFFEERFNNQIELEPSLHDKDHSSSSSVGGDCLSNLFNRQHFHAISLITSFKIYRDSNR</sequence>
<reference evidence="1" key="1">
    <citation type="submission" date="2009-08" db="EMBL/GenBank/DDBJ databases">
        <authorList>
            <person name="Cheung F."/>
            <person name="Xiao Y."/>
            <person name="Chan A."/>
            <person name="Moskal W."/>
            <person name="Town C.D."/>
        </authorList>
    </citation>
    <scope>NUCLEOTIDE SEQUENCE</scope>
</reference>
<protein>
    <submittedName>
        <fullName evidence="1">Uncharacterized protein</fullName>
    </submittedName>
</protein>
<dbReference type="AlphaFoldDB" id="C6T8X4"/>
<proteinExistence type="evidence at transcript level"/>
<evidence type="ECO:0000313" key="1">
    <source>
        <dbReference type="EMBL" id="ACU18276.1"/>
    </source>
</evidence>
<dbReference type="ExpressionAtlas" id="C6T8X4">
    <property type="expression patterns" value="baseline and differential"/>
</dbReference>
<organism evidence="1">
    <name type="scientific">Glycine max</name>
    <name type="common">Soybean</name>
    <name type="synonym">Glycine hispida</name>
    <dbReference type="NCBI Taxonomy" id="3847"/>
    <lineage>
        <taxon>Eukaryota</taxon>
        <taxon>Viridiplantae</taxon>
        <taxon>Streptophyta</taxon>
        <taxon>Embryophyta</taxon>
        <taxon>Tracheophyta</taxon>
        <taxon>Spermatophyta</taxon>
        <taxon>Magnoliopsida</taxon>
        <taxon>eudicotyledons</taxon>
        <taxon>Gunneridae</taxon>
        <taxon>Pentapetalae</taxon>
        <taxon>rosids</taxon>
        <taxon>fabids</taxon>
        <taxon>Fabales</taxon>
        <taxon>Fabaceae</taxon>
        <taxon>Papilionoideae</taxon>
        <taxon>50 kb inversion clade</taxon>
        <taxon>NPAAA clade</taxon>
        <taxon>indigoferoid/millettioid clade</taxon>
        <taxon>Phaseoleae</taxon>
        <taxon>Glycine</taxon>
        <taxon>Glycine subgen. Soja</taxon>
    </lineage>
</organism>
<dbReference type="EMBL" id="BT093931">
    <property type="protein sequence ID" value="ACU18276.1"/>
    <property type="molecule type" value="mRNA"/>
</dbReference>
<accession>C6T8X4</accession>
<name>C6T8X4_SOYBN</name>